<dbReference type="RefSeq" id="WP_191718032.1">
    <property type="nucleotide sequence ID" value="NZ_JACSQP010000003.1"/>
</dbReference>
<sequence>MSVLGNDVTREGIGVVFQGSVLAPALTARENVHLRARMPLVARDRIATGVADVTALIGLGEFLDRPSRTVKWEVADWSLPRPPSLRWAA</sequence>
<gene>
    <name evidence="1" type="ORF">H9651_05080</name>
</gene>
<reference evidence="1 2" key="1">
    <citation type="submission" date="2020-08" db="EMBL/GenBank/DDBJ databases">
        <title>A Genomic Blueprint of the Chicken Gut Microbiome.</title>
        <authorList>
            <person name="Gilroy R."/>
            <person name="Ravi A."/>
            <person name="Getino M."/>
            <person name="Pursley I."/>
            <person name="Horton D.L."/>
            <person name="Alikhan N.-F."/>
            <person name="Baker D."/>
            <person name="Gharbi K."/>
            <person name="Hall N."/>
            <person name="Watson M."/>
            <person name="Adriaenssens E.M."/>
            <person name="Foster-Nyarko E."/>
            <person name="Jarju S."/>
            <person name="Secka A."/>
            <person name="Antonio M."/>
            <person name="Oren A."/>
            <person name="Chaudhuri R."/>
            <person name="La Ragione R.M."/>
            <person name="Hildebrand F."/>
            <person name="Pallen M.J."/>
        </authorList>
    </citation>
    <scope>NUCLEOTIDE SEQUENCE [LARGE SCALE GENOMIC DNA]</scope>
    <source>
        <strain evidence="1 2">Sa4CUA7</strain>
    </source>
</reference>
<dbReference type="SUPFAM" id="SSF52540">
    <property type="entry name" value="P-loop containing nucleoside triphosphate hydrolases"/>
    <property type="match status" value="1"/>
</dbReference>
<comment type="caution">
    <text evidence="1">The sequence shown here is derived from an EMBL/GenBank/DDBJ whole genome shotgun (WGS) entry which is preliminary data.</text>
</comment>
<evidence type="ECO:0000313" key="2">
    <source>
        <dbReference type="Proteomes" id="UP000648352"/>
    </source>
</evidence>
<accession>A0ABR8S1N7</accession>
<dbReference type="Proteomes" id="UP000648352">
    <property type="component" value="Unassembled WGS sequence"/>
</dbReference>
<evidence type="ECO:0000313" key="1">
    <source>
        <dbReference type="EMBL" id="MBD7956999.1"/>
    </source>
</evidence>
<name>A0ABR8S1N7_9MICO</name>
<keyword evidence="2" id="KW-1185">Reference proteome</keyword>
<dbReference type="InterPro" id="IPR027417">
    <property type="entry name" value="P-loop_NTPase"/>
</dbReference>
<organism evidence="1 2">
    <name type="scientific">Microbacterium pullorum</name>
    <dbReference type="NCBI Taxonomy" id="2762236"/>
    <lineage>
        <taxon>Bacteria</taxon>
        <taxon>Bacillati</taxon>
        <taxon>Actinomycetota</taxon>
        <taxon>Actinomycetes</taxon>
        <taxon>Micrococcales</taxon>
        <taxon>Microbacteriaceae</taxon>
        <taxon>Microbacterium</taxon>
    </lineage>
</organism>
<dbReference type="EMBL" id="JACSQP010000003">
    <property type="protein sequence ID" value="MBD7956999.1"/>
    <property type="molecule type" value="Genomic_DNA"/>
</dbReference>
<dbReference type="Gene3D" id="3.40.50.300">
    <property type="entry name" value="P-loop containing nucleotide triphosphate hydrolases"/>
    <property type="match status" value="1"/>
</dbReference>
<proteinExistence type="predicted"/>
<protein>
    <submittedName>
        <fullName evidence="1">Uncharacterized protein</fullName>
    </submittedName>
</protein>